<evidence type="ECO:0000256" key="2">
    <source>
        <dbReference type="ARBA" id="ARBA00012438"/>
    </source>
</evidence>
<evidence type="ECO:0000259" key="10">
    <source>
        <dbReference type="SMART" id="SM00387"/>
    </source>
</evidence>
<dbReference type="GO" id="GO:0016020">
    <property type="term" value="C:membrane"/>
    <property type="evidence" value="ECO:0007669"/>
    <property type="project" value="InterPro"/>
</dbReference>
<feature type="transmembrane region" description="Helical" evidence="9">
    <location>
        <begin position="77"/>
        <end position="96"/>
    </location>
</feature>
<keyword evidence="6 11" id="KW-0418">Kinase</keyword>
<dbReference type="InterPro" id="IPR003594">
    <property type="entry name" value="HATPase_dom"/>
</dbReference>
<protein>
    <recommendedName>
        <fullName evidence="2">histidine kinase</fullName>
        <ecNumber evidence="2">2.7.13.3</ecNumber>
    </recommendedName>
</protein>
<dbReference type="Pfam" id="PF02518">
    <property type="entry name" value="HATPase_c"/>
    <property type="match status" value="1"/>
</dbReference>
<dbReference type="Proteomes" id="UP001165079">
    <property type="component" value="Unassembled WGS sequence"/>
</dbReference>
<dbReference type="InterPro" id="IPR055558">
    <property type="entry name" value="DUF7134"/>
</dbReference>
<sequence>MPSPRSRLFDLLIALSVSGLALAELGIGRSPVMVGIGVVMGGALFWRRTRPVATACAVAALGCTQVVLSLSNYDGTVTYLAPCLYDVGVLIAVHAVTKYAARFWQVMAAGVGGVIAAVLASLPAWDGWWRQALMLGAFAVAVWAVGLNARTGRLYAQGLEERAAVLEREQRHLAEAAAAGERARIAREMHDVIAHALAGMIAQVDGAAYAIDGDPAGARKALTAAGDAGRTALAELQGLVGVLREPPEADPHPPHRRPLGSDRVGELADWARGVGLDTTVRVSGDLAGLPVGVALAVHRIVQEALTNVLKHAGPGTRVDIDVARAHGETRIEITDHGRAIREAGPGGHGLAGMRERVAVYGGVFEAGPLPVGWRVLATIPDAP</sequence>
<evidence type="ECO:0000256" key="3">
    <source>
        <dbReference type="ARBA" id="ARBA00022553"/>
    </source>
</evidence>
<feature type="transmembrane region" description="Helical" evidence="9">
    <location>
        <begin position="128"/>
        <end position="147"/>
    </location>
</feature>
<dbReference type="Pfam" id="PF23539">
    <property type="entry name" value="DUF7134"/>
    <property type="match status" value="1"/>
</dbReference>
<dbReference type="InterPro" id="IPR011712">
    <property type="entry name" value="Sig_transdc_His_kin_sub3_dim/P"/>
</dbReference>
<organism evidence="11 12">
    <name type="scientific">Actinorhabdospora filicis</name>
    <dbReference type="NCBI Taxonomy" id="1785913"/>
    <lineage>
        <taxon>Bacteria</taxon>
        <taxon>Bacillati</taxon>
        <taxon>Actinomycetota</taxon>
        <taxon>Actinomycetes</taxon>
        <taxon>Micromonosporales</taxon>
        <taxon>Micromonosporaceae</taxon>
        <taxon>Actinorhabdospora</taxon>
    </lineage>
</organism>
<dbReference type="CDD" id="cd16917">
    <property type="entry name" value="HATPase_UhpB-NarQ-NarX-like"/>
    <property type="match status" value="1"/>
</dbReference>
<dbReference type="SUPFAM" id="SSF55874">
    <property type="entry name" value="ATPase domain of HSP90 chaperone/DNA topoisomerase II/histidine kinase"/>
    <property type="match status" value="1"/>
</dbReference>
<feature type="transmembrane region" description="Helical" evidence="9">
    <location>
        <begin position="103"/>
        <end position="122"/>
    </location>
</feature>
<evidence type="ECO:0000256" key="4">
    <source>
        <dbReference type="ARBA" id="ARBA00022679"/>
    </source>
</evidence>
<keyword evidence="4" id="KW-0808">Transferase</keyword>
<dbReference type="AlphaFoldDB" id="A0A9W6SPW3"/>
<name>A0A9W6SPW3_9ACTN</name>
<evidence type="ECO:0000256" key="8">
    <source>
        <dbReference type="ARBA" id="ARBA00023012"/>
    </source>
</evidence>
<proteinExistence type="predicted"/>
<keyword evidence="5" id="KW-0547">Nucleotide-binding</keyword>
<keyword evidence="9" id="KW-0472">Membrane</keyword>
<keyword evidence="7" id="KW-0067">ATP-binding</keyword>
<dbReference type="GO" id="GO:0000155">
    <property type="term" value="F:phosphorelay sensor kinase activity"/>
    <property type="evidence" value="ECO:0007669"/>
    <property type="project" value="InterPro"/>
</dbReference>
<evidence type="ECO:0000256" key="5">
    <source>
        <dbReference type="ARBA" id="ARBA00022741"/>
    </source>
</evidence>
<feature type="domain" description="Histidine kinase/HSP90-like ATPase" evidence="10">
    <location>
        <begin position="292"/>
        <end position="383"/>
    </location>
</feature>
<evidence type="ECO:0000313" key="11">
    <source>
        <dbReference type="EMBL" id="GLZ79839.1"/>
    </source>
</evidence>
<dbReference type="EMBL" id="BSTX01000003">
    <property type="protein sequence ID" value="GLZ79839.1"/>
    <property type="molecule type" value="Genomic_DNA"/>
</dbReference>
<dbReference type="GO" id="GO:0046983">
    <property type="term" value="F:protein dimerization activity"/>
    <property type="evidence" value="ECO:0007669"/>
    <property type="project" value="InterPro"/>
</dbReference>
<reference evidence="11" key="1">
    <citation type="submission" date="2023-03" db="EMBL/GenBank/DDBJ databases">
        <title>Actinorhabdospora filicis NBRC 111898.</title>
        <authorList>
            <person name="Ichikawa N."/>
            <person name="Sato H."/>
            <person name="Tonouchi N."/>
        </authorList>
    </citation>
    <scope>NUCLEOTIDE SEQUENCE</scope>
    <source>
        <strain evidence="11">NBRC 111898</strain>
    </source>
</reference>
<feature type="transmembrane region" description="Helical" evidence="9">
    <location>
        <begin position="53"/>
        <end position="71"/>
    </location>
</feature>
<keyword evidence="3" id="KW-0597">Phosphoprotein</keyword>
<dbReference type="InterPro" id="IPR050482">
    <property type="entry name" value="Sensor_HK_TwoCompSys"/>
</dbReference>
<dbReference type="SMART" id="SM00387">
    <property type="entry name" value="HATPase_c"/>
    <property type="match status" value="1"/>
</dbReference>
<evidence type="ECO:0000256" key="6">
    <source>
        <dbReference type="ARBA" id="ARBA00022777"/>
    </source>
</evidence>
<keyword evidence="12" id="KW-1185">Reference proteome</keyword>
<evidence type="ECO:0000256" key="9">
    <source>
        <dbReference type="SAM" id="Phobius"/>
    </source>
</evidence>
<keyword evidence="9" id="KW-1133">Transmembrane helix</keyword>
<dbReference type="PANTHER" id="PTHR24421">
    <property type="entry name" value="NITRATE/NITRITE SENSOR PROTEIN NARX-RELATED"/>
    <property type="match status" value="1"/>
</dbReference>
<dbReference type="EC" id="2.7.13.3" evidence="2"/>
<keyword evidence="8" id="KW-0902">Two-component regulatory system</keyword>
<comment type="caution">
    <text evidence="11">The sequence shown here is derived from an EMBL/GenBank/DDBJ whole genome shotgun (WGS) entry which is preliminary data.</text>
</comment>
<dbReference type="Gene3D" id="1.20.5.1930">
    <property type="match status" value="1"/>
</dbReference>
<evidence type="ECO:0000256" key="7">
    <source>
        <dbReference type="ARBA" id="ARBA00022840"/>
    </source>
</evidence>
<evidence type="ECO:0000313" key="12">
    <source>
        <dbReference type="Proteomes" id="UP001165079"/>
    </source>
</evidence>
<evidence type="ECO:0000256" key="1">
    <source>
        <dbReference type="ARBA" id="ARBA00000085"/>
    </source>
</evidence>
<dbReference type="GO" id="GO:0005524">
    <property type="term" value="F:ATP binding"/>
    <property type="evidence" value="ECO:0007669"/>
    <property type="project" value="UniProtKB-KW"/>
</dbReference>
<dbReference type="Pfam" id="PF07730">
    <property type="entry name" value="HisKA_3"/>
    <property type="match status" value="1"/>
</dbReference>
<gene>
    <name evidence="11" type="ORF">Afil01_46460</name>
</gene>
<dbReference type="PANTHER" id="PTHR24421:SF10">
    <property type="entry name" value="NITRATE_NITRITE SENSOR PROTEIN NARQ"/>
    <property type="match status" value="1"/>
</dbReference>
<dbReference type="RefSeq" id="WP_285664981.1">
    <property type="nucleotide sequence ID" value="NZ_BSTX01000003.1"/>
</dbReference>
<comment type="catalytic activity">
    <reaction evidence="1">
        <text>ATP + protein L-histidine = ADP + protein N-phospho-L-histidine.</text>
        <dbReference type="EC" id="2.7.13.3"/>
    </reaction>
</comment>
<dbReference type="InterPro" id="IPR036890">
    <property type="entry name" value="HATPase_C_sf"/>
</dbReference>
<dbReference type="Gene3D" id="3.30.565.10">
    <property type="entry name" value="Histidine kinase-like ATPase, C-terminal domain"/>
    <property type="match status" value="1"/>
</dbReference>
<feature type="transmembrane region" description="Helical" evidence="9">
    <location>
        <begin position="29"/>
        <end position="46"/>
    </location>
</feature>
<accession>A0A9W6SPW3</accession>
<keyword evidence="9" id="KW-0812">Transmembrane</keyword>